<protein>
    <submittedName>
        <fullName evidence="1">Uncharacterized protein</fullName>
    </submittedName>
</protein>
<dbReference type="Proteomes" id="UP000070578">
    <property type="component" value="Unassembled WGS sequence"/>
</dbReference>
<reference evidence="1 2" key="1">
    <citation type="submission" date="2016-02" db="EMBL/GenBank/DDBJ databases">
        <authorList>
            <person name="Wen L."/>
            <person name="He K."/>
            <person name="Yang H."/>
        </authorList>
    </citation>
    <scope>NUCLEOTIDE SEQUENCE [LARGE SCALE GENOMIC DNA]</scope>
    <source>
        <strain evidence="1">ShG14-8</strain>
    </source>
</reference>
<reference evidence="1 2" key="2">
    <citation type="submission" date="2016-03" db="EMBL/GenBank/DDBJ databases">
        <title>New uncultured bacterium of the family Gallionellaceae from acid mine drainage: description and reconstruction of genome based on metagenomic analysis of microbial community.</title>
        <authorList>
            <person name="Kadnikov V."/>
            <person name="Ivasenko D."/>
            <person name="Beletsky A."/>
            <person name="Mardanov A."/>
            <person name="Danilova E."/>
            <person name="Pimenov N."/>
            <person name="Karnachuk O."/>
            <person name="Ravin N."/>
        </authorList>
    </citation>
    <scope>NUCLEOTIDE SEQUENCE [LARGE SCALE GENOMIC DNA]</scope>
    <source>
        <strain evidence="1">ShG14-8</strain>
    </source>
</reference>
<accession>A0A139BTA0</accession>
<name>A0A139BTA0_9PROT</name>
<proteinExistence type="predicted"/>
<dbReference type="EMBL" id="LSLI01000041">
    <property type="protein sequence ID" value="KXS32113.1"/>
    <property type="molecule type" value="Genomic_DNA"/>
</dbReference>
<organism evidence="1 2">
    <name type="scientific">Candidatus Gallionella acididurans</name>
    <dbReference type="NCBI Taxonomy" id="1796491"/>
    <lineage>
        <taxon>Bacteria</taxon>
        <taxon>Pseudomonadati</taxon>
        <taxon>Pseudomonadota</taxon>
        <taxon>Betaproteobacteria</taxon>
        <taxon>Nitrosomonadales</taxon>
        <taxon>Gallionellaceae</taxon>
        <taxon>Gallionella</taxon>
    </lineage>
</organism>
<evidence type="ECO:0000313" key="1">
    <source>
        <dbReference type="EMBL" id="KXS32113.1"/>
    </source>
</evidence>
<comment type="caution">
    <text evidence="1">The sequence shown here is derived from an EMBL/GenBank/DDBJ whole genome shotgun (WGS) entry which is preliminary data.</text>
</comment>
<dbReference type="AlphaFoldDB" id="A0A139BTA0"/>
<evidence type="ECO:0000313" key="2">
    <source>
        <dbReference type="Proteomes" id="UP000070578"/>
    </source>
</evidence>
<sequence length="87" mass="9764">MVQKSLRGEAAELAASREIHRCFERVNQLLSLLVPVSDINRAAAGRVAALSLRRRLCQKILGGQFLWRRAIDYIPDLPNPKRANGEV</sequence>
<gene>
    <name evidence="1" type="ORF">AWT59_1741</name>
</gene>